<dbReference type="PANTHER" id="PTHR37315">
    <property type="entry name" value="UPF0311 PROTEIN BLR7842"/>
    <property type="match status" value="1"/>
</dbReference>
<dbReference type="Gene3D" id="2.40.160.20">
    <property type="match status" value="1"/>
</dbReference>
<keyword evidence="3" id="KW-1185">Reference proteome</keyword>
<dbReference type="Proteomes" id="UP000228945">
    <property type="component" value="Chromosome"/>
</dbReference>
<dbReference type="InterPro" id="IPR020915">
    <property type="entry name" value="UPF0311"/>
</dbReference>
<protein>
    <recommendedName>
        <fullName evidence="1">UPF0311 protein CSW64_17970</fullName>
    </recommendedName>
</protein>
<sequence>MTGNNKGLATRPLCTVDIRLEDAAPIVVGKTPWRNRRISHIAGGVFTGDRLKGVVHPGGADWSEGGANAAGDVLTLVDVRALWTTDDGAQIYVVYAGRLNIPAGALADFRDPAKVETLPDDAYYFRTLVTFETAAPRYSWLNEITAVGVGRRTIAGVRYDIAEVL</sequence>
<dbReference type="EMBL" id="CP024201">
    <property type="protein sequence ID" value="ATQ44139.1"/>
    <property type="molecule type" value="Genomic_DNA"/>
</dbReference>
<dbReference type="RefSeq" id="WP_099623387.1">
    <property type="nucleotide sequence ID" value="NZ_CP024201.1"/>
</dbReference>
<dbReference type="KEGG" id="cmb:CSW64_17970"/>
<gene>
    <name evidence="2" type="ORF">CSW64_17970</name>
</gene>
<dbReference type="OrthoDB" id="5294829at2"/>
<dbReference type="PANTHER" id="PTHR37315:SF1">
    <property type="entry name" value="UPF0311 PROTEIN BLR7842"/>
    <property type="match status" value="1"/>
</dbReference>
<dbReference type="Pfam" id="PF11578">
    <property type="entry name" value="DUF3237"/>
    <property type="match status" value="1"/>
</dbReference>
<organism evidence="2 3">
    <name type="scientific">Caulobacter mirabilis</name>
    <dbReference type="NCBI Taxonomy" id="69666"/>
    <lineage>
        <taxon>Bacteria</taxon>
        <taxon>Pseudomonadati</taxon>
        <taxon>Pseudomonadota</taxon>
        <taxon>Alphaproteobacteria</taxon>
        <taxon>Caulobacterales</taxon>
        <taxon>Caulobacteraceae</taxon>
        <taxon>Caulobacter</taxon>
    </lineage>
</organism>
<dbReference type="AlphaFoldDB" id="A0A2D2B1K2"/>
<comment type="similarity">
    <text evidence="1">Belongs to the UPF0311 family.</text>
</comment>
<proteinExistence type="inferred from homology"/>
<name>A0A2D2B1K2_9CAUL</name>
<evidence type="ECO:0000313" key="3">
    <source>
        <dbReference type="Proteomes" id="UP000228945"/>
    </source>
</evidence>
<evidence type="ECO:0000313" key="2">
    <source>
        <dbReference type="EMBL" id="ATQ44139.1"/>
    </source>
</evidence>
<dbReference type="HAMAP" id="MF_00775">
    <property type="entry name" value="UPF0311"/>
    <property type="match status" value="1"/>
</dbReference>
<evidence type="ECO:0000256" key="1">
    <source>
        <dbReference type="HAMAP-Rule" id="MF_00775"/>
    </source>
</evidence>
<reference evidence="2 3" key="1">
    <citation type="submission" date="2017-10" db="EMBL/GenBank/DDBJ databases">
        <title>Genome sequence of Caulobacter mirabilis FWC38.</title>
        <authorList>
            <person name="Fiebig A."/>
            <person name="Crosson S."/>
        </authorList>
    </citation>
    <scope>NUCLEOTIDE SEQUENCE [LARGE SCALE GENOMIC DNA]</scope>
    <source>
        <strain evidence="2 3">FWC 38</strain>
    </source>
</reference>
<accession>A0A2D2B1K2</accession>